<dbReference type="GO" id="GO:0008146">
    <property type="term" value="F:sulfotransferase activity"/>
    <property type="evidence" value="ECO:0007669"/>
    <property type="project" value="InterPro"/>
</dbReference>
<dbReference type="PANTHER" id="PTHR10605:SF56">
    <property type="entry name" value="BIFUNCTIONAL HEPARAN SULFATE N-DEACETYLASE_N-SULFOTRANSFERASE"/>
    <property type="match status" value="1"/>
</dbReference>
<sequence>MTHPDFIIIGAMKSGTTTLAAQLAAQPGLFLTDPKEPNFFSNDEIHARGPDWYAGLFAAAPPDALKGEASTHYTKLPTYPDTVRRLAAAGPAPKLIYMIRNPLERAVSHYIHEWTTGEIRTDLETALERHPTLTDYGRYGMQIAPFAETFGTGRILLTSLEGLKADPEGELGRISAFIGLETPPVWQSDLGARNVSAERFRKLPFQRLLVDNPLARSLRHALVPKALRERVRRARSITRRPELSEAARARLIPIFAADRDGLARVFPDDPALGLCYPFLAP</sequence>
<keyword evidence="1" id="KW-0808">Transferase</keyword>
<dbReference type="Gene3D" id="3.40.50.300">
    <property type="entry name" value="P-loop containing nucleotide triphosphate hydrolases"/>
    <property type="match status" value="1"/>
</dbReference>
<keyword evidence="4" id="KW-0614">Plasmid</keyword>
<organism evidence="4 5">
    <name type="scientific">Rhodovulum sulfidophilum</name>
    <name type="common">Rhodobacter sulfidophilus</name>
    <dbReference type="NCBI Taxonomy" id="35806"/>
    <lineage>
        <taxon>Bacteria</taxon>
        <taxon>Pseudomonadati</taxon>
        <taxon>Pseudomonadota</taxon>
        <taxon>Alphaproteobacteria</taxon>
        <taxon>Rhodobacterales</taxon>
        <taxon>Paracoccaceae</taxon>
        <taxon>Rhodovulum</taxon>
    </lineage>
</organism>
<evidence type="ECO:0000259" key="3">
    <source>
        <dbReference type="Pfam" id="PF00685"/>
    </source>
</evidence>
<dbReference type="SUPFAM" id="SSF52540">
    <property type="entry name" value="P-loop containing nucleoside triphosphate hydrolases"/>
    <property type="match status" value="1"/>
</dbReference>
<dbReference type="Proteomes" id="UP000064912">
    <property type="component" value="Plasmid Plasmid3"/>
</dbReference>
<evidence type="ECO:0000256" key="2">
    <source>
        <dbReference type="ARBA" id="ARBA00023180"/>
    </source>
</evidence>
<evidence type="ECO:0000313" key="4">
    <source>
        <dbReference type="EMBL" id="BAQ71653.1"/>
    </source>
</evidence>
<geneLocation type="plasmid" evidence="5">
    <name>Plasmid3 DNA</name>
</geneLocation>
<keyword evidence="2" id="KW-0325">Glycoprotein</keyword>
<dbReference type="EMBL" id="AP014803">
    <property type="protein sequence ID" value="BAQ71653.1"/>
    <property type="molecule type" value="Genomic_DNA"/>
</dbReference>
<evidence type="ECO:0000313" key="5">
    <source>
        <dbReference type="Proteomes" id="UP000064912"/>
    </source>
</evidence>
<dbReference type="InterPro" id="IPR027417">
    <property type="entry name" value="P-loop_NTPase"/>
</dbReference>
<name>A0A0D6B979_RHOSU</name>
<dbReference type="Pfam" id="PF00685">
    <property type="entry name" value="Sulfotransfer_1"/>
    <property type="match status" value="1"/>
</dbReference>
<accession>A0A0D6B979</accession>
<dbReference type="KEGG" id="rsu:NHU_04540"/>
<protein>
    <recommendedName>
        <fullName evidence="3">Sulfotransferase domain-containing protein</fullName>
    </recommendedName>
</protein>
<feature type="domain" description="Sulfotransferase" evidence="3">
    <location>
        <begin position="4"/>
        <end position="183"/>
    </location>
</feature>
<dbReference type="AlphaFoldDB" id="A0A0D6B979"/>
<dbReference type="PANTHER" id="PTHR10605">
    <property type="entry name" value="HEPARAN SULFATE SULFOTRANSFERASE"/>
    <property type="match status" value="1"/>
</dbReference>
<dbReference type="InterPro" id="IPR000863">
    <property type="entry name" value="Sulfotransferase_dom"/>
</dbReference>
<reference evidence="4 5" key="1">
    <citation type="submission" date="2015-02" db="EMBL/GenBank/DDBJ databases">
        <title>Genome sequene of Rhodovulum sulfidophilum DSM 2351.</title>
        <authorList>
            <person name="Nagao N."/>
        </authorList>
    </citation>
    <scope>NUCLEOTIDE SEQUENCE [LARGE SCALE GENOMIC DNA]</scope>
    <source>
        <strain evidence="4 5">DSM 2351</strain>
        <plasmid evidence="5">Plasmid Plasmid3 DNA</plasmid>
    </source>
</reference>
<dbReference type="InterPro" id="IPR037359">
    <property type="entry name" value="NST/OST"/>
</dbReference>
<dbReference type="PATRIC" id="fig|35806.4.peg.4657"/>
<gene>
    <name evidence="4" type="ORF">NHU_04540</name>
</gene>
<evidence type="ECO:0000256" key="1">
    <source>
        <dbReference type="ARBA" id="ARBA00022679"/>
    </source>
</evidence>
<proteinExistence type="predicted"/>